<accession>A0ABQ3HFR0</accession>
<feature type="compositionally biased region" description="Acidic residues" evidence="1">
    <location>
        <begin position="45"/>
        <end position="60"/>
    </location>
</feature>
<evidence type="ECO:0000313" key="4">
    <source>
        <dbReference type="EMBL" id="GHE15359.1"/>
    </source>
</evidence>
<feature type="signal peptide" evidence="2">
    <location>
        <begin position="1"/>
        <end position="24"/>
    </location>
</feature>
<dbReference type="PROSITE" id="PS50213">
    <property type="entry name" value="FAS1"/>
    <property type="match status" value="1"/>
</dbReference>
<evidence type="ECO:0000259" key="3">
    <source>
        <dbReference type="PROSITE" id="PS50213"/>
    </source>
</evidence>
<dbReference type="PANTHER" id="PTHR10900">
    <property type="entry name" value="PERIOSTIN-RELATED"/>
    <property type="match status" value="1"/>
</dbReference>
<comment type="caution">
    <text evidence="4">The sequence shown here is derived from an EMBL/GenBank/DDBJ whole genome shotgun (WGS) entry which is preliminary data.</text>
</comment>
<organism evidence="4 5">
    <name type="scientific">Nocardioides flavus</name>
    <name type="common">ex Wang et al. 2016</name>
    <dbReference type="NCBI Taxonomy" id="2058780"/>
    <lineage>
        <taxon>Bacteria</taxon>
        <taxon>Bacillati</taxon>
        <taxon>Actinomycetota</taxon>
        <taxon>Actinomycetes</taxon>
        <taxon>Propionibacteriales</taxon>
        <taxon>Nocardioidaceae</taxon>
        <taxon>Nocardioides</taxon>
    </lineage>
</organism>
<dbReference type="SMART" id="SM00554">
    <property type="entry name" value="FAS1"/>
    <property type="match status" value="1"/>
</dbReference>
<dbReference type="SUPFAM" id="SSF82153">
    <property type="entry name" value="FAS1 domain"/>
    <property type="match status" value="1"/>
</dbReference>
<dbReference type="Proteomes" id="UP000597341">
    <property type="component" value="Unassembled WGS sequence"/>
</dbReference>
<dbReference type="Gene3D" id="2.30.180.10">
    <property type="entry name" value="FAS1 domain"/>
    <property type="match status" value="1"/>
</dbReference>
<feature type="chain" id="PRO_5046494872" evidence="2">
    <location>
        <begin position="25"/>
        <end position="218"/>
    </location>
</feature>
<feature type="domain" description="FAS1" evidence="3">
    <location>
        <begin position="86"/>
        <end position="214"/>
    </location>
</feature>
<keyword evidence="2" id="KW-0732">Signal</keyword>
<sequence length="218" mass="22312">MKTKIRTRSMGLAALALTASMGLAACGNEADTDSAAEPTTSEAPMESEEETEDMESEEPMAADAPFGPGCAGVPTSGEGSVEGMADDPVATAASNNPLLKTLVAAVGEAGLGDTLNSAEALTVFAPTDDAFAAIPKKDLDALLADKEALTQVLTYHVVGERLSPEDVAGEHETLSGEMLTVEGEGEEFTIGDASVVCGNVQTANATVYVVDQVLMPQM</sequence>
<dbReference type="InterPro" id="IPR050904">
    <property type="entry name" value="Adhesion/Biosynth-related"/>
</dbReference>
<dbReference type="InterPro" id="IPR036378">
    <property type="entry name" value="FAS1_dom_sf"/>
</dbReference>
<dbReference type="EMBL" id="BNAD01000001">
    <property type="protein sequence ID" value="GHE15359.1"/>
    <property type="molecule type" value="Genomic_DNA"/>
</dbReference>
<name>A0ABQ3HFR0_9ACTN</name>
<dbReference type="RefSeq" id="WP_191277605.1">
    <property type="nucleotide sequence ID" value="NZ_BNAD01000001.1"/>
</dbReference>
<feature type="region of interest" description="Disordered" evidence="1">
    <location>
        <begin position="28"/>
        <end position="89"/>
    </location>
</feature>
<gene>
    <name evidence="4" type="ORF">GCM10011376_03180</name>
</gene>
<evidence type="ECO:0000256" key="1">
    <source>
        <dbReference type="SAM" id="MobiDB-lite"/>
    </source>
</evidence>
<keyword evidence="5" id="KW-1185">Reference proteome</keyword>
<evidence type="ECO:0000256" key="2">
    <source>
        <dbReference type="SAM" id="SignalP"/>
    </source>
</evidence>
<dbReference type="PANTHER" id="PTHR10900:SF77">
    <property type="entry name" value="FI19380P1"/>
    <property type="match status" value="1"/>
</dbReference>
<keyword evidence="4" id="KW-0449">Lipoprotein</keyword>
<proteinExistence type="predicted"/>
<dbReference type="PROSITE" id="PS51257">
    <property type="entry name" value="PROKAR_LIPOPROTEIN"/>
    <property type="match status" value="1"/>
</dbReference>
<dbReference type="InterPro" id="IPR000782">
    <property type="entry name" value="FAS1_domain"/>
</dbReference>
<protein>
    <submittedName>
        <fullName evidence="4">Lipoprotein</fullName>
    </submittedName>
</protein>
<evidence type="ECO:0000313" key="5">
    <source>
        <dbReference type="Proteomes" id="UP000597341"/>
    </source>
</evidence>
<dbReference type="Pfam" id="PF02469">
    <property type="entry name" value="Fasciclin"/>
    <property type="match status" value="1"/>
</dbReference>
<reference evidence="5" key="1">
    <citation type="journal article" date="2019" name="Int. J. Syst. Evol. Microbiol.">
        <title>The Global Catalogue of Microorganisms (GCM) 10K type strain sequencing project: providing services to taxonomists for standard genome sequencing and annotation.</title>
        <authorList>
            <consortium name="The Broad Institute Genomics Platform"/>
            <consortium name="The Broad Institute Genome Sequencing Center for Infectious Disease"/>
            <person name="Wu L."/>
            <person name="Ma J."/>
        </authorList>
    </citation>
    <scope>NUCLEOTIDE SEQUENCE [LARGE SCALE GENOMIC DNA]</scope>
    <source>
        <strain evidence="5">CGMCC 1.12791</strain>
    </source>
</reference>